<evidence type="ECO:0000259" key="2">
    <source>
        <dbReference type="SMART" id="SM00355"/>
    </source>
</evidence>
<reference evidence="3" key="1">
    <citation type="submission" date="2020-03" db="EMBL/GenBank/DDBJ databases">
        <title>Draft Genome Sequence of Cylindrodendrum hubeiense.</title>
        <authorList>
            <person name="Buettner E."/>
            <person name="Kellner H."/>
        </authorList>
    </citation>
    <scope>NUCLEOTIDE SEQUENCE</scope>
    <source>
        <strain evidence="3">IHI 201604</strain>
    </source>
</reference>
<feature type="compositionally biased region" description="Pro residues" evidence="1">
    <location>
        <begin position="1478"/>
        <end position="1489"/>
    </location>
</feature>
<feature type="compositionally biased region" description="Low complexity" evidence="1">
    <location>
        <begin position="1638"/>
        <end position="1666"/>
    </location>
</feature>
<feature type="compositionally biased region" description="Acidic residues" evidence="1">
    <location>
        <begin position="1528"/>
        <end position="1538"/>
    </location>
</feature>
<evidence type="ECO:0000313" key="4">
    <source>
        <dbReference type="Proteomes" id="UP000722485"/>
    </source>
</evidence>
<dbReference type="Proteomes" id="UP000722485">
    <property type="component" value="Unassembled WGS sequence"/>
</dbReference>
<feature type="domain" description="C2H2-type" evidence="2">
    <location>
        <begin position="882"/>
        <end position="909"/>
    </location>
</feature>
<dbReference type="EMBL" id="JAANBB010000039">
    <property type="protein sequence ID" value="KAF7553927.1"/>
    <property type="molecule type" value="Genomic_DNA"/>
</dbReference>
<proteinExistence type="predicted"/>
<feature type="compositionally biased region" description="Basic residues" evidence="1">
    <location>
        <begin position="1211"/>
        <end position="1220"/>
    </location>
</feature>
<keyword evidence="4" id="KW-1185">Reference proteome</keyword>
<protein>
    <recommendedName>
        <fullName evidence="2">C2H2-type domain-containing protein</fullName>
    </recommendedName>
</protein>
<feature type="region of interest" description="Disordered" evidence="1">
    <location>
        <begin position="743"/>
        <end position="794"/>
    </location>
</feature>
<dbReference type="InterPro" id="IPR013087">
    <property type="entry name" value="Znf_C2H2_type"/>
</dbReference>
<feature type="domain" description="C2H2-type" evidence="2">
    <location>
        <begin position="912"/>
        <end position="938"/>
    </location>
</feature>
<feature type="compositionally biased region" description="Basic and acidic residues" evidence="1">
    <location>
        <begin position="770"/>
        <end position="780"/>
    </location>
</feature>
<evidence type="ECO:0000313" key="3">
    <source>
        <dbReference type="EMBL" id="KAF7553927.1"/>
    </source>
</evidence>
<feature type="region of interest" description="Disordered" evidence="1">
    <location>
        <begin position="1172"/>
        <end position="1364"/>
    </location>
</feature>
<comment type="caution">
    <text evidence="3">The sequence shown here is derived from an EMBL/GenBank/DDBJ whole genome shotgun (WGS) entry which is preliminary data.</text>
</comment>
<feature type="compositionally biased region" description="Polar residues" evidence="1">
    <location>
        <begin position="1248"/>
        <end position="1261"/>
    </location>
</feature>
<dbReference type="OrthoDB" id="4850289at2759"/>
<feature type="compositionally biased region" description="Polar residues" evidence="1">
    <location>
        <begin position="1589"/>
        <end position="1603"/>
    </location>
</feature>
<dbReference type="SMART" id="SM00355">
    <property type="entry name" value="ZnF_C2H2"/>
    <property type="match status" value="3"/>
</dbReference>
<sequence>MDGEDAMGAFLSPNDPIISEYVPKFVAEERIDYEVNPTDKKWRAAHDMFVQLLNSKEKTIQQILKENFTYYEAQRLFPSNLPYMKNFQEEEAKQYHKLFQGPFKDVEPNLSTKLTMLYFGLSIEAMDCPLEELAASLEKREPEGPHFEVAPPLHFLTAHKHRNWGDDSLRVREDPIQPISIPDPEPVATLRGGELSPERNPPVDTVDYMPEGEEAMEPTDDWVYLYGLQGCIPFVPNKWRTFSAAIRQLLFLRFHDARPRHFIFTQFDKKTHQVLNHGKEPLPLTKDSSLVAFIQKHCAADSHTRDCCAFFIKDVADERRDVAWEPQPMLFKTDLAKIGFPVFSVPEEPRQLIVRYAYLAFPKTRERTFTIDKYNANQFNEHFQAAVEVLVGRPEGSFHRSFYKLYDQTRPRVISTYVLEFYGPHETSVYGGMALKMSLWDELHPLNNPLGRWMLKATAIGDNEIALVLPNFYNYIFPIVKKEVDYGNELAVIPIYLVEGPFPEALSLIQWLTKNIRINTKRREVNNVRLIPGNAALGEVIDRNEQGLVIRGDASKETLLAEIPRFLQKLVDDKAEPFVLVHPIWEPGEARFLPGWIEEPKEDQYVEMPPLGSFFNDFINSIHELCQVAEYTGGYNPKMDSIILITLGPQTKRYERVESPSFVITPTTSDDDWHRIRARIITDRIEVTIKSKLDVDWKSSIPKSNIWGPRISPGKGYWEPVEQVELESRFYHAELEEPRRLADVIPQPGGPGHGYRLGNRGDASQIAEPQESRDSEHIFVPERPTSPHPVDSDERFASWSAQPSIFDHAEAYEEFGDIGLWSSGDAPPLVPEIPINAPPVEAILRTTSSVPMVSKAVLTVTEQQRLQSDFWELRNMILNRTAKCPYKNCNFSYRLDREVDMQHHLVREHRVNECLWCREPLWEFWDMKQKRDHLRNEHRGQLARILEPDAAATTAVPPTQDPMAQRMRQEGILGSFSGFPVQRPARTAPQANPPVGGQRGTTRQAGRPKDPPRQLSFPLDKWYDQPGPVAYDDPCEFCHVLGCPQPDLEKLSAQGVFEHFLKHHKTAEPVCPFCQLPFGVEEKDENGVVVARKPRLREEIIKHFECHVNGLWDILSPSRKTQPLETATALQEASTRENQAVEIVRKCPFFEDCGAIIQFMTNAQIIKHIRTCHPEDTHPPRPSRASGVQGSLDRAQDDPEEQTEIESARSTPKKVIRVVKSKANTPLKQRPKRAHAASALAESEVPDSATSGLETRPSSETSPEKRPAKRARASRKVADRQESQDITTGSEATTGSSPASRGRTPAKKVGSRLRTVQASIEADASDYGPSDDDQQGEGSTRRRRAESPDWNELLGPEDPNFEPDENMYCSKCLRKAPRHREPVPGKPGMGRTEEMKHHHAKDRCCKIRNGPGEPDALPNRSGWITMPNSRQLGPLKKKFLKRYPTYANTIYPTKGDNNLTLWRSDPNNPDNKDWWDIPWPPFEGKPPFPGEWKSPGYQGAEGAGRKGRRDVKGPKMPYDPLYKYRSDEDSDDGLQPDVDDIKEFQESSPNPGESSNSKSKGKERLEPSPNPDSISETAKGRRKRPEATPTPSTPGQQEQTLTGSEDAEAGPATKKAKPNPTPKSTQKTPAKRLKVKPSATSSATPSRTSSRQRAARESSAASSRKS</sequence>
<accession>A0A9P5HJ75</accession>
<gene>
    <name evidence="3" type="ORF">G7Z17_g3293</name>
</gene>
<feature type="compositionally biased region" description="Polar residues" evidence="1">
    <location>
        <begin position="1284"/>
        <end position="1299"/>
    </location>
</feature>
<feature type="domain" description="C2H2-type" evidence="2">
    <location>
        <begin position="1145"/>
        <end position="1173"/>
    </location>
</feature>
<feature type="region of interest" description="Disordered" evidence="1">
    <location>
        <begin position="176"/>
        <end position="203"/>
    </location>
</feature>
<name>A0A9P5HJ75_9HYPO</name>
<evidence type="ECO:0000256" key="1">
    <source>
        <dbReference type="SAM" id="MobiDB-lite"/>
    </source>
</evidence>
<feature type="region of interest" description="Disordered" evidence="1">
    <location>
        <begin position="983"/>
        <end position="1019"/>
    </location>
</feature>
<feature type="compositionally biased region" description="Low complexity" evidence="1">
    <location>
        <begin position="1546"/>
        <end position="1558"/>
    </location>
</feature>
<organism evidence="3 4">
    <name type="scientific">Cylindrodendrum hubeiense</name>
    <dbReference type="NCBI Taxonomy" id="595255"/>
    <lineage>
        <taxon>Eukaryota</taxon>
        <taxon>Fungi</taxon>
        <taxon>Dikarya</taxon>
        <taxon>Ascomycota</taxon>
        <taxon>Pezizomycotina</taxon>
        <taxon>Sordariomycetes</taxon>
        <taxon>Hypocreomycetidae</taxon>
        <taxon>Hypocreales</taxon>
        <taxon>Nectriaceae</taxon>
        <taxon>Cylindrodendrum</taxon>
    </lineage>
</organism>
<feature type="region of interest" description="Disordered" evidence="1">
    <location>
        <begin position="1378"/>
        <end position="1430"/>
    </location>
</feature>
<feature type="region of interest" description="Disordered" evidence="1">
    <location>
        <begin position="1454"/>
        <end position="1666"/>
    </location>
</feature>